<proteinExistence type="predicted"/>
<organism evidence="2 3">
    <name type="scientific">Cryptolaemus montrouzieri</name>
    <dbReference type="NCBI Taxonomy" id="559131"/>
    <lineage>
        <taxon>Eukaryota</taxon>
        <taxon>Metazoa</taxon>
        <taxon>Ecdysozoa</taxon>
        <taxon>Arthropoda</taxon>
        <taxon>Hexapoda</taxon>
        <taxon>Insecta</taxon>
        <taxon>Pterygota</taxon>
        <taxon>Neoptera</taxon>
        <taxon>Endopterygota</taxon>
        <taxon>Coleoptera</taxon>
        <taxon>Polyphaga</taxon>
        <taxon>Cucujiformia</taxon>
        <taxon>Coccinelloidea</taxon>
        <taxon>Coccinellidae</taxon>
        <taxon>Scymninae</taxon>
        <taxon>Scymnini</taxon>
        <taxon>Cryptolaemus</taxon>
    </lineage>
</organism>
<dbReference type="AlphaFoldDB" id="A0ABD2NYQ6"/>
<evidence type="ECO:0000313" key="2">
    <source>
        <dbReference type="EMBL" id="KAL3283757.1"/>
    </source>
</evidence>
<sequence>MEYLDQNRISVKEDSQETMEVGDIIRCVILSGTLVRFTEIKKEEIVATDTTDTHEQEIILSLKRLQRIGSAIYSRIPTHDLTTVCEKDPPQSTVISDNEPGPSRSEKEVNGGCVSPVFRSELDKIRSQEDEIENSSVFEEATNSVAGAPTTNTRNWSCILDEKTWTKEETKKKRMKGSAYLDYYRKKTKAKLPLMINNVPKEARCLGPRCNMKNGKTRSGTRYLTKLEGPYSRHFEEPWMGSKIFIG</sequence>
<protein>
    <submittedName>
        <fullName evidence="2">Uncharacterized protein</fullName>
    </submittedName>
</protein>
<evidence type="ECO:0000313" key="3">
    <source>
        <dbReference type="Proteomes" id="UP001516400"/>
    </source>
</evidence>
<dbReference type="EMBL" id="JABFTP020000165">
    <property type="protein sequence ID" value="KAL3283757.1"/>
    <property type="molecule type" value="Genomic_DNA"/>
</dbReference>
<reference evidence="2 3" key="1">
    <citation type="journal article" date="2021" name="BMC Biol.">
        <title>Horizontally acquired antibacterial genes associated with adaptive radiation of ladybird beetles.</title>
        <authorList>
            <person name="Li H.S."/>
            <person name="Tang X.F."/>
            <person name="Huang Y.H."/>
            <person name="Xu Z.Y."/>
            <person name="Chen M.L."/>
            <person name="Du X.Y."/>
            <person name="Qiu B.Y."/>
            <person name="Chen P.T."/>
            <person name="Zhang W."/>
            <person name="Slipinski A."/>
            <person name="Escalona H.E."/>
            <person name="Waterhouse R.M."/>
            <person name="Zwick A."/>
            <person name="Pang H."/>
        </authorList>
    </citation>
    <scope>NUCLEOTIDE SEQUENCE [LARGE SCALE GENOMIC DNA]</scope>
    <source>
        <strain evidence="2">SYSU2018</strain>
    </source>
</reference>
<keyword evidence="3" id="KW-1185">Reference proteome</keyword>
<evidence type="ECO:0000256" key="1">
    <source>
        <dbReference type="SAM" id="MobiDB-lite"/>
    </source>
</evidence>
<dbReference type="Proteomes" id="UP001516400">
    <property type="component" value="Unassembled WGS sequence"/>
</dbReference>
<accession>A0ABD2NYQ6</accession>
<feature type="region of interest" description="Disordered" evidence="1">
    <location>
        <begin position="86"/>
        <end position="110"/>
    </location>
</feature>
<name>A0ABD2NYQ6_9CUCU</name>
<gene>
    <name evidence="2" type="ORF">HHI36_017927</name>
</gene>
<comment type="caution">
    <text evidence="2">The sequence shown here is derived from an EMBL/GenBank/DDBJ whole genome shotgun (WGS) entry which is preliminary data.</text>
</comment>